<reference evidence="2" key="1">
    <citation type="submission" date="2023-10" db="EMBL/GenBank/DDBJ databases">
        <title>Chromosome-level genome of the transformable northern wattle, Acacia crassicarpa.</title>
        <authorList>
            <person name="Massaro I."/>
            <person name="Sinha N.R."/>
            <person name="Poethig S."/>
            <person name="Leichty A.R."/>
        </authorList>
    </citation>
    <scope>NUCLEOTIDE SEQUENCE</scope>
    <source>
        <strain evidence="2">Acra3RX</strain>
        <tissue evidence="2">Leaf</tissue>
    </source>
</reference>
<dbReference type="Proteomes" id="UP001293593">
    <property type="component" value="Unassembled WGS sequence"/>
</dbReference>
<dbReference type="PANTHER" id="PTHR37721">
    <property type="entry name" value="OS05G0464200 PROTEIN"/>
    <property type="match status" value="1"/>
</dbReference>
<dbReference type="EMBL" id="JAWXYG010000013">
    <property type="protein sequence ID" value="KAK4255017.1"/>
    <property type="molecule type" value="Genomic_DNA"/>
</dbReference>
<accession>A0AAE1IRH5</accession>
<dbReference type="AlphaFoldDB" id="A0AAE1IRH5"/>
<name>A0AAE1IRH5_9FABA</name>
<proteinExistence type="predicted"/>
<feature type="compositionally biased region" description="Gly residues" evidence="1">
    <location>
        <begin position="51"/>
        <end position="60"/>
    </location>
</feature>
<keyword evidence="3" id="KW-1185">Reference proteome</keyword>
<dbReference type="PANTHER" id="PTHR37721:SF1">
    <property type="entry name" value="OS05G0464200 PROTEIN"/>
    <property type="match status" value="1"/>
</dbReference>
<evidence type="ECO:0000313" key="2">
    <source>
        <dbReference type="EMBL" id="KAK4255017.1"/>
    </source>
</evidence>
<evidence type="ECO:0000313" key="3">
    <source>
        <dbReference type="Proteomes" id="UP001293593"/>
    </source>
</evidence>
<feature type="region of interest" description="Disordered" evidence="1">
    <location>
        <begin position="1"/>
        <end position="24"/>
    </location>
</feature>
<evidence type="ECO:0000256" key="1">
    <source>
        <dbReference type="SAM" id="MobiDB-lite"/>
    </source>
</evidence>
<sequence length="77" mass="7631">MAANPSSFQKNQANFPDPPKRGNKIKAQMFEGLIKSVASAVSKAGESLGKVNGGGGGNSGGSASSTPLTSAYNSDAS</sequence>
<feature type="compositionally biased region" description="Polar residues" evidence="1">
    <location>
        <begin position="66"/>
        <end position="77"/>
    </location>
</feature>
<organism evidence="2 3">
    <name type="scientific">Acacia crassicarpa</name>
    <name type="common">northern wattle</name>
    <dbReference type="NCBI Taxonomy" id="499986"/>
    <lineage>
        <taxon>Eukaryota</taxon>
        <taxon>Viridiplantae</taxon>
        <taxon>Streptophyta</taxon>
        <taxon>Embryophyta</taxon>
        <taxon>Tracheophyta</taxon>
        <taxon>Spermatophyta</taxon>
        <taxon>Magnoliopsida</taxon>
        <taxon>eudicotyledons</taxon>
        <taxon>Gunneridae</taxon>
        <taxon>Pentapetalae</taxon>
        <taxon>rosids</taxon>
        <taxon>fabids</taxon>
        <taxon>Fabales</taxon>
        <taxon>Fabaceae</taxon>
        <taxon>Caesalpinioideae</taxon>
        <taxon>mimosoid clade</taxon>
        <taxon>Acacieae</taxon>
        <taxon>Acacia</taxon>
    </lineage>
</organism>
<feature type="compositionally biased region" description="Polar residues" evidence="1">
    <location>
        <begin position="1"/>
        <end position="14"/>
    </location>
</feature>
<gene>
    <name evidence="2" type="ORF">QN277_008080</name>
</gene>
<protein>
    <submittedName>
        <fullName evidence="2">Uncharacterized protein</fullName>
    </submittedName>
</protein>
<feature type="region of interest" description="Disordered" evidence="1">
    <location>
        <begin position="46"/>
        <end position="77"/>
    </location>
</feature>
<comment type="caution">
    <text evidence="2">The sequence shown here is derived from an EMBL/GenBank/DDBJ whole genome shotgun (WGS) entry which is preliminary data.</text>
</comment>